<evidence type="ECO:0000256" key="1">
    <source>
        <dbReference type="SAM" id="SignalP"/>
    </source>
</evidence>
<sequence length="151" mass="17315">MKHWFSAGLLLLVLLTTACSDVKDGQGVGKYGMMAENTPEYTAVRFMQVIYHEDSLDEALELSSERMARLLNNYHTNRNVQRYVISQLYDEVEISPDSGDTVGRTEFADKAQLTLLFTGFYDEDKIIELRKVSLVKESGDWKVDKVEVYPY</sequence>
<dbReference type="PROSITE" id="PS51257">
    <property type="entry name" value="PROKAR_LIPOPROTEIN"/>
    <property type="match status" value="1"/>
</dbReference>
<comment type="caution">
    <text evidence="2">The sequence shown here is derived from an EMBL/GenBank/DDBJ whole genome shotgun (WGS) entry which is preliminary data.</text>
</comment>
<organism evidence="2 3">
    <name type="scientific">Alteromonas arenosi</name>
    <dbReference type="NCBI Taxonomy" id="3055817"/>
    <lineage>
        <taxon>Bacteria</taxon>
        <taxon>Pseudomonadati</taxon>
        <taxon>Pseudomonadota</taxon>
        <taxon>Gammaproteobacteria</taxon>
        <taxon>Alteromonadales</taxon>
        <taxon>Alteromonadaceae</taxon>
        <taxon>Alteromonas/Salinimonas group</taxon>
        <taxon>Alteromonas</taxon>
    </lineage>
</organism>
<feature type="signal peptide" evidence="1">
    <location>
        <begin position="1"/>
        <end position="20"/>
    </location>
</feature>
<evidence type="ECO:0000313" key="3">
    <source>
        <dbReference type="Proteomes" id="UP001234343"/>
    </source>
</evidence>
<proteinExistence type="predicted"/>
<accession>A0ABT7SXR4</accession>
<protein>
    <recommendedName>
        <fullName evidence="4">Lipoprotein</fullName>
    </recommendedName>
</protein>
<evidence type="ECO:0000313" key="2">
    <source>
        <dbReference type="EMBL" id="MDM7860975.1"/>
    </source>
</evidence>
<gene>
    <name evidence="2" type="ORF">QTP81_10235</name>
</gene>
<dbReference type="Proteomes" id="UP001234343">
    <property type="component" value="Unassembled WGS sequence"/>
</dbReference>
<feature type="chain" id="PRO_5047020671" description="Lipoprotein" evidence="1">
    <location>
        <begin position="21"/>
        <end position="151"/>
    </location>
</feature>
<reference evidence="2 3" key="1">
    <citation type="submission" date="2023-06" db="EMBL/GenBank/DDBJ databases">
        <title>Alteromonas sp. ASW11-36 isolated from intertidal sand.</title>
        <authorList>
            <person name="Li Y."/>
        </authorList>
    </citation>
    <scope>NUCLEOTIDE SEQUENCE [LARGE SCALE GENOMIC DNA]</scope>
    <source>
        <strain evidence="2 3">ASW11-36</strain>
    </source>
</reference>
<evidence type="ECO:0008006" key="4">
    <source>
        <dbReference type="Google" id="ProtNLM"/>
    </source>
</evidence>
<name>A0ABT7SXR4_9ALTE</name>
<dbReference type="EMBL" id="JAUCBP010000007">
    <property type="protein sequence ID" value="MDM7860975.1"/>
    <property type="molecule type" value="Genomic_DNA"/>
</dbReference>
<dbReference type="RefSeq" id="WP_289365265.1">
    <property type="nucleotide sequence ID" value="NZ_JAUCBP010000007.1"/>
</dbReference>
<keyword evidence="1" id="KW-0732">Signal</keyword>
<keyword evidence="3" id="KW-1185">Reference proteome</keyword>